<feature type="compositionally biased region" description="Acidic residues" evidence="1">
    <location>
        <begin position="575"/>
        <end position="588"/>
    </location>
</feature>
<dbReference type="Proteomes" id="UP000800041">
    <property type="component" value="Unassembled WGS sequence"/>
</dbReference>
<accession>A0A6G1HCG1</accession>
<sequence>MSQVMQQYFATADGYRRCSASVMGEWARFTRRKFKWSELRFETIFATPVIFLDVAYELRDANERSKMGNVIVLDGSQEVSMWPGLSTGRRDDPVDQPSWSVYGPLGHLKGRFPWEETVERAQLPQRGLLRRLSPLRVRHSMRSYLSADDERKQSEARLADFLDMDNDLGNSLPENEPVSWIPLMQSLQTYSSALRTCGLSTLQDVSTGSLRHGRVLVPAVRLSKKSWDFMPPEITKPYAVSNIRDIAIMIQSLGLTWTNFKPEEGILRAEGDGTIVTSAEIRSLGILISFTKTDKRIENRRLLHGGVFSPLEGAAALGFGIVNSDFPSNASYRIYSESDCLATIESLSSTRCSLLSHHNQHHNSNINSNITGLPRPTLELIILTIIGLITPLLRPQNTVLTHLVRPPILTPTTLPHLRPSLRAFHTSLSAHLLQHHGPSYRHQRSGPRAIQIAELCEIILGNKRWSDAVGGPAMRYQAFGECETRELVDFMAGCWRECNDWLSVHRGVGRRVVEGFVGAVGERGEGVLFGGIGGVGNGLGGVAADAGERVREEVMRFFFEVVRVRCLEEVVGSIGDEDGDGDGDGDAMEDAKAKKTSEEEVEEIWIAVLFRCVLWHAIHCFDDKVVAVPPRYHDSNLPVYIG</sequence>
<protein>
    <submittedName>
        <fullName evidence="2">Uncharacterized protein</fullName>
    </submittedName>
</protein>
<keyword evidence="3" id="KW-1185">Reference proteome</keyword>
<dbReference type="OrthoDB" id="5227693at2759"/>
<proteinExistence type="predicted"/>
<dbReference type="AlphaFoldDB" id="A0A6G1HCG1"/>
<gene>
    <name evidence="2" type="ORF">K402DRAFT_401049</name>
</gene>
<dbReference type="EMBL" id="ML977141">
    <property type="protein sequence ID" value="KAF1990901.1"/>
    <property type="molecule type" value="Genomic_DNA"/>
</dbReference>
<evidence type="ECO:0000256" key="1">
    <source>
        <dbReference type="SAM" id="MobiDB-lite"/>
    </source>
</evidence>
<evidence type="ECO:0000313" key="3">
    <source>
        <dbReference type="Proteomes" id="UP000800041"/>
    </source>
</evidence>
<reference evidence="2" key="1">
    <citation type="journal article" date="2020" name="Stud. Mycol.">
        <title>101 Dothideomycetes genomes: a test case for predicting lifestyles and emergence of pathogens.</title>
        <authorList>
            <person name="Haridas S."/>
            <person name="Albert R."/>
            <person name="Binder M."/>
            <person name="Bloem J."/>
            <person name="Labutti K."/>
            <person name="Salamov A."/>
            <person name="Andreopoulos B."/>
            <person name="Baker S."/>
            <person name="Barry K."/>
            <person name="Bills G."/>
            <person name="Bluhm B."/>
            <person name="Cannon C."/>
            <person name="Castanera R."/>
            <person name="Culley D."/>
            <person name="Daum C."/>
            <person name="Ezra D."/>
            <person name="Gonzalez J."/>
            <person name="Henrissat B."/>
            <person name="Kuo A."/>
            <person name="Liang C."/>
            <person name="Lipzen A."/>
            <person name="Lutzoni F."/>
            <person name="Magnuson J."/>
            <person name="Mondo S."/>
            <person name="Nolan M."/>
            <person name="Ohm R."/>
            <person name="Pangilinan J."/>
            <person name="Park H.-J."/>
            <person name="Ramirez L."/>
            <person name="Alfaro M."/>
            <person name="Sun H."/>
            <person name="Tritt A."/>
            <person name="Yoshinaga Y."/>
            <person name="Zwiers L.-H."/>
            <person name="Turgeon B."/>
            <person name="Goodwin S."/>
            <person name="Spatafora J."/>
            <person name="Crous P."/>
            <person name="Grigoriev I."/>
        </authorList>
    </citation>
    <scope>NUCLEOTIDE SEQUENCE</scope>
    <source>
        <strain evidence="2">CBS 113979</strain>
    </source>
</reference>
<organism evidence="2 3">
    <name type="scientific">Aulographum hederae CBS 113979</name>
    <dbReference type="NCBI Taxonomy" id="1176131"/>
    <lineage>
        <taxon>Eukaryota</taxon>
        <taxon>Fungi</taxon>
        <taxon>Dikarya</taxon>
        <taxon>Ascomycota</taxon>
        <taxon>Pezizomycotina</taxon>
        <taxon>Dothideomycetes</taxon>
        <taxon>Pleosporomycetidae</taxon>
        <taxon>Aulographales</taxon>
        <taxon>Aulographaceae</taxon>
    </lineage>
</organism>
<feature type="region of interest" description="Disordered" evidence="1">
    <location>
        <begin position="575"/>
        <end position="595"/>
    </location>
</feature>
<evidence type="ECO:0000313" key="2">
    <source>
        <dbReference type="EMBL" id="KAF1990901.1"/>
    </source>
</evidence>
<name>A0A6G1HCG1_9PEZI</name>